<feature type="coiled-coil region" evidence="1">
    <location>
        <begin position="405"/>
        <end position="492"/>
    </location>
</feature>
<evidence type="ECO:0000256" key="1">
    <source>
        <dbReference type="SAM" id="Coils"/>
    </source>
</evidence>
<feature type="compositionally biased region" description="Polar residues" evidence="2">
    <location>
        <begin position="263"/>
        <end position="282"/>
    </location>
</feature>
<proteinExistence type="predicted"/>
<protein>
    <submittedName>
        <fullName evidence="3">Uncharacterized protein</fullName>
    </submittedName>
</protein>
<accession>A0A1E7EQI2</accession>
<dbReference type="KEGG" id="fcy:FRACYDRAFT_250288"/>
<feature type="compositionally biased region" description="Polar residues" evidence="2">
    <location>
        <begin position="13"/>
        <end position="39"/>
    </location>
</feature>
<dbReference type="EMBL" id="KV784382">
    <property type="protein sequence ID" value="OEU08067.1"/>
    <property type="molecule type" value="Genomic_DNA"/>
</dbReference>
<reference evidence="3 4" key="1">
    <citation type="submission" date="2016-09" db="EMBL/GenBank/DDBJ databases">
        <title>Extensive genetic diversity and differential bi-allelic expression allows diatom success in the polar Southern Ocean.</title>
        <authorList>
            <consortium name="DOE Joint Genome Institute"/>
            <person name="Mock T."/>
            <person name="Otillar R.P."/>
            <person name="Strauss J."/>
            <person name="Dupont C."/>
            <person name="Frickenhaus S."/>
            <person name="Maumus F."/>
            <person name="Mcmullan M."/>
            <person name="Sanges R."/>
            <person name="Schmutz J."/>
            <person name="Toseland A."/>
            <person name="Valas R."/>
            <person name="Veluchamy A."/>
            <person name="Ward B.J."/>
            <person name="Allen A."/>
            <person name="Barry K."/>
            <person name="Falciatore A."/>
            <person name="Ferrante M."/>
            <person name="Fortunato A.E."/>
            <person name="Gloeckner G."/>
            <person name="Gruber A."/>
            <person name="Hipkin R."/>
            <person name="Janech M."/>
            <person name="Kroth P."/>
            <person name="Leese F."/>
            <person name="Lindquist E."/>
            <person name="Lyon B.R."/>
            <person name="Martin J."/>
            <person name="Mayer C."/>
            <person name="Parker M."/>
            <person name="Quesneville H."/>
            <person name="Raymond J."/>
            <person name="Uhlig C."/>
            <person name="Valentin K.U."/>
            <person name="Worden A.Z."/>
            <person name="Armbrust E.V."/>
            <person name="Bowler C."/>
            <person name="Green B."/>
            <person name="Moulton V."/>
            <person name="Van Oosterhout C."/>
            <person name="Grigoriev I."/>
        </authorList>
    </citation>
    <scope>NUCLEOTIDE SEQUENCE [LARGE SCALE GENOMIC DNA]</scope>
    <source>
        <strain evidence="3 4">CCMP1102</strain>
    </source>
</reference>
<dbReference type="InParanoid" id="A0A1E7EQI2"/>
<dbReference type="Proteomes" id="UP000095751">
    <property type="component" value="Unassembled WGS sequence"/>
</dbReference>
<keyword evidence="1" id="KW-0175">Coiled coil</keyword>
<feature type="region of interest" description="Disordered" evidence="2">
    <location>
        <begin position="209"/>
        <end position="282"/>
    </location>
</feature>
<feature type="region of interest" description="Disordered" evidence="2">
    <location>
        <begin position="1"/>
        <end position="118"/>
    </location>
</feature>
<name>A0A1E7EQI2_9STRA</name>
<evidence type="ECO:0000313" key="4">
    <source>
        <dbReference type="Proteomes" id="UP000095751"/>
    </source>
</evidence>
<feature type="compositionally biased region" description="Basic and acidic residues" evidence="2">
    <location>
        <begin position="215"/>
        <end position="243"/>
    </location>
</feature>
<organism evidence="3 4">
    <name type="scientific">Fragilariopsis cylindrus CCMP1102</name>
    <dbReference type="NCBI Taxonomy" id="635003"/>
    <lineage>
        <taxon>Eukaryota</taxon>
        <taxon>Sar</taxon>
        <taxon>Stramenopiles</taxon>
        <taxon>Ochrophyta</taxon>
        <taxon>Bacillariophyta</taxon>
        <taxon>Bacillariophyceae</taxon>
        <taxon>Bacillariophycidae</taxon>
        <taxon>Bacillariales</taxon>
        <taxon>Bacillariaceae</taxon>
        <taxon>Fragilariopsis</taxon>
    </lineage>
</organism>
<evidence type="ECO:0000313" key="3">
    <source>
        <dbReference type="EMBL" id="OEU08067.1"/>
    </source>
</evidence>
<dbReference type="AlphaFoldDB" id="A0A1E7EQI2"/>
<evidence type="ECO:0000256" key="2">
    <source>
        <dbReference type="SAM" id="MobiDB-lite"/>
    </source>
</evidence>
<keyword evidence="4" id="KW-1185">Reference proteome</keyword>
<sequence length="493" mass="55447">MHTGQNNHDRRTPNSGTTGSMQSYRGGSTGYRQNNNRSVSPRYPQGSPPLRNNSRGYATHGGQLAYYHSPSQYGSPPRVDNSRFRHHHGPRSGDAQQHLGAAGSFLSPPASSVAYEHPLSEEEIRAAAKTLPPAQQTDLQAWENAKAKEKERNAVKYQKKKDDANGNNLRLQTVKITENNKLAQNVFAAQLASQNDTMLKVINSQDRTTIQEPKASVEEKKKAIVDVTHDNEDRRNQDRRQRNDDDDNDASAIHPPAPKRACTTGNNVTTKRSSSTGSSNTTLAINSGELLVTLVIREVLSTTFYGLSQGKVNIPVTTDQKNTFARLYTDNINGLHQVAHITDDVMWNVRKLALDYLRSMVDEQCKDVDKSTRDVIYNILRESSNLTAAERKNLYDRKGAGKLSLTNIVENNSRMAEDIKELKEEVKEERKAWKEAQSKITELQDTVNQKNNETNKALHDLQEKTERLARSHEREKELIAQLKARKSKEKTEN</sequence>
<gene>
    <name evidence="3" type="ORF">FRACYDRAFT_250288</name>
</gene>